<dbReference type="Pfam" id="PF13503">
    <property type="entry name" value="DUF4123"/>
    <property type="match status" value="1"/>
</dbReference>
<dbReference type="EMBL" id="CP038437">
    <property type="protein sequence ID" value="QEM82963.1"/>
    <property type="molecule type" value="Genomic_DNA"/>
</dbReference>
<organism evidence="2 3">
    <name type="scientific">Halomonas binhaiensis</name>
    <dbReference type="NCBI Taxonomy" id="2562282"/>
    <lineage>
        <taxon>Bacteria</taxon>
        <taxon>Pseudomonadati</taxon>
        <taxon>Pseudomonadota</taxon>
        <taxon>Gammaproteobacteria</taxon>
        <taxon>Oceanospirillales</taxon>
        <taxon>Halomonadaceae</taxon>
        <taxon>Halomonas</taxon>
    </lineage>
</organism>
<proteinExistence type="predicted"/>
<gene>
    <name evidence="2" type="ORF">E4T21_16450</name>
</gene>
<dbReference type="RefSeq" id="WP_149286085.1">
    <property type="nucleotide sequence ID" value="NZ_CP038437.2"/>
</dbReference>
<dbReference type="InterPro" id="IPR025391">
    <property type="entry name" value="DUF4123"/>
</dbReference>
<feature type="domain" description="DUF4123" evidence="1">
    <location>
        <begin position="60"/>
        <end position="145"/>
    </location>
</feature>
<reference evidence="2" key="1">
    <citation type="submission" date="2021-02" db="EMBL/GenBank/DDBJ databases">
        <title>Strain Y2R2, a novel species of the genus Halomonas.</title>
        <authorList>
            <person name="Huang H."/>
        </authorList>
    </citation>
    <scope>NUCLEOTIDE SEQUENCE</scope>
    <source>
        <strain evidence="2">Y2R2</strain>
    </source>
</reference>
<accession>A0A5C1NK16</accession>
<sequence>MRQYQAPKGQSTVDTLPEDALLVHQYALLNPLSIDAEDWADLPCEPLLTPNVNARPHLLPQLVRLNEMPKDARLALRERIERHRQRGVAFFCALLGSHAPAERVARHLMHHLEQRRQGDSRYWWLRFYDPYVFRHLCWQLDAEQMDVLLGPVHAWTWPDDDGRWHSQRHQSSEAPKVYHLFLSKEQWQCIDRLALLNSTLEMLVLLAPEVEQNAVLWQWVDNLLEQAEQWPLPEDDDRQLYAEQAVRFHPRMHDHPVILSCLKRAREPGMTYTQACADLDDARMMDLAAELDDRDIRKEAP</sequence>
<evidence type="ECO:0000313" key="2">
    <source>
        <dbReference type="EMBL" id="QEM82963.1"/>
    </source>
</evidence>
<evidence type="ECO:0000313" key="3">
    <source>
        <dbReference type="Proteomes" id="UP000324285"/>
    </source>
</evidence>
<name>A0A5C1NK16_9GAMM</name>
<dbReference type="Proteomes" id="UP000324285">
    <property type="component" value="Chromosome"/>
</dbReference>
<evidence type="ECO:0000259" key="1">
    <source>
        <dbReference type="Pfam" id="PF13503"/>
    </source>
</evidence>
<dbReference type="KEGG" id="hbh:E4T21_16450"/>
<dbReference type="AlphaFoldDB" id="A0A5C1NK16"/>
<dbReference type="OrthoDB" id="8584274at2"/>
<protein>
    <submittedName>
        <fullName evidence="2">DUF4123 domain-containing protein</fullName>
    </submittedName>
</protein>
<keyword evidence="3" id="KW-1185">Reference proteome</keyword>